<organism evidence="15 16">
    <name type="scientific">Halonotius pteroides</name>
    <dbReference type="NCBI Taxonomy" id="268735"/>
    <lineage>
        <taxon>Archaea</taxon>
        <taxon>Methanobacteriati</taxon>
        <taxon>Methanobacteriota</taxon>
        <taxon>Stenosarchaea group</taxon>
        <taxon>Halobacteria</taxon>
        <taxon>Halobacteriales</taxon>
        <taxon>Haloferacaceae</taxon>
        <taxon>Halonotius</taxon>
    </lineage>
</organism>
<dbReference type="EC" id="2.7.13.3" evidence="3"/>
<dbReference type="PANTHER" id="PTHR42878:SF7">
    <property type="entry name" value="SENSOR HISTIDINE KINASE GLRK"/>
    <property type="match status" value="1"/>
</dbReference>
<dbReference type="InterPro" id="IPR050351">
    <property type="entry name" value="BphY/WalK/GraS-like"/>
</dbReference>
<dbReference type="InterPro" id="IPR000014">
    <property type="entry name" value="PAS"/>
</dbReference>
<dbReference type="PROSITE" id="PS50109">
    <property type="entry name" value="HIS_KIN"/>
    <property type="match status" value="1"/>
</dbReference>
<dbReference type="PROSITE" id="PS50112">
    <property type="entry name" value="PAS"/>
    <property type="match status" value="2"/>
</dbReference>
<dbReference type="SMART" id="SM00091">
    <property type="entry name" value="PAS"/>
    <property type="match status" value="2"/>
</dbReference>
<dbReference type="AlphaFoldDB" id="A0A3A6Q1H3"/>
<evidence type="ECO:0000313" key="15">
    <source>
        <dbReference type="EMBL" id="RJX50796.1"/>
    </source>
</evidence>
<keyword evidence="11" id="KW-0472">Membrane</keyword>
<dbReference type="Gene3D" id="3.30.450.20">
    <property type="entry name" value="PAS domain"/>
    <property type="match status" value="2"/>
</dbReference>
<keyword evidence="9" id="KW-1133">Transmembrane helix</keyword>
<comment type="subcellular location">
    <subcellularLocation>
        <location evidence="2">Membrane</location>
        <topology evidence="2">Multi-pass membrane protein</topology>
    </subcellularLocation>
</comment>
<dbReference type="GO" id="GO:0016020">
    <property type="term" value="C:membrane"/>
    <property type="evidence" value="ECO:0007669"/>
    <property type="project" value="UniProtKB-SubCell"/>
</dbReference>
<evidence type="ECO:0000256" key="10">
    <source>
        <dbReference type="ARBA" id="ARBA00023012"/>
    </source>
</evidence>
<dbReference type="SUPFAM" id="SSF55785">
    <property type="entry name" value="PYP-like sensor domain (PAS domain)"/>
    <property type="match status" value="1"/>
</dbReference>
<feature type="domain" description="PAS" evidence="14">
    <location>
        <begin position="226"/>
        <end position="296"/>
    </location>
</feature>
<name>A0A3A6Q1H3_9EURY</name>
<dbReference type="InterPro" id="IPR005467">
    <property type="entry name" value="His_kinase_dom"/>
</dbReference>
<feature type="region of interest" description="Disordered" evidence="12">
    <location>
        <begin position="1"/>
        <end position="40"/>
    </location>
</feature>
<dbReference type="GO" id="GO:0000155">
    <property type="term" value="F:phosphorelay sensor kinase activity"/>
    <property type="evidence" value="ECO:0007669"/>
    <property type="project" value="InterPro"/>
</dbReference>
<evidence type="ECO:0000256" key="5">
    <source>
        <dbReference type="ARBA" id="ARBA00022692"/>
    </source>
</evidence>
<feature type="domain" description="Histidine kinase" evidence="13">
    <location>
        <begin position="354"/>
        <end position="560"/>
    </location>
</feature>
<dbReference type="EMBL" id="QMDW01000004">
    <property type="protein sequence ID" value="RJX50796.1"/>
    <property type="molecule type" value="Genomic_DNA"/>
</dbReference>
<evidence type="ECO:0000256" key="9">
    <source>
        <dbReference type="ARBA" id="ARBA00022989"/>
    </source>
</evidence>
<evidence type="ECO:0000259" key="13">
    <source>
        <dbReference type="PROSITE" id="PS50109"/>
    </source>
</evidence>
<dbReference type="SUPFAM" id="SSF47384">
    <property type="entry name" value="Homodimeric domain of signal transducing histidine kinase"/>
    <property type="match status" value="1"/>
</dbReference>
<protein>
    <recommendedName>
        <fullName evidence="3">histidine kinase</fullName>
        <ecNumber evidence="3">2.7.13.3</ecNumber>
    </recommendedName>
</protein>
<dbReference type="PRINTS" id="PR00344">
    <property type="entry name" value="BCTRLSENSOR"/>
</dbReference>
<keyword evidence="16" id="KW-1185">Reference proteome</keyword>
<gene>
    <name evidence="15" type="ORF">DP106_04160</name>
</gene>
<comment type="catalytic activity">
    <reaction evidence="1">
        <text>ATP + protein L-histidine = ADP + protein N-phospho-L-histidine.</text>
        <dbReference type="EC" id="2.7.13.3"/>
    </reaction>
</comment>
<evidence type="ECO:0000256" key="7">
    <source>
        <dbReference type="ARBA" id="ARBA00022777"/>
    </source>
</evidence>
<evidence type="ECO:0000256" key="8">
    <source>
        <dbReference type="ARBA" id="ARBA00022840"/>
    </source>
</evidence>
<evidence type="ECO:0000256" key="2">
    <source>
        <dbReference type="ARBA" id="ARBA00004141"/>
    </source>
</evidence>
<dbReference type="InterPro" id="IPR003594">
    <property type="entry name" value="HATPase_dom"/>
</dbReference>
<feature type="compositionally biased region" description="Basic and acidic residues" evidence="12">
    <location>
        <begin position="561"/>
        <end position="574"/>
    </location>
</feature>
<dbReference type="InterPro" id="IPR036097">
    <property type="entry name" value="HisK_dim/P_sf"/>
</dbReference>
<accession>A0A3A6Q1H3</accession>
<evidence type="ECO:0000256" key="4">
    <source>
        <dbReference type="ARBA" id="ARBA00022679"/>
    </source>
</evidence>
<dbReference type="GO" id="GO:0007234">
    <property type="term" value="P:osmosensory signaling via phosphorelay pathway"/>
    <property type="evidence" value="ECO:0007669"/>
    <property type="project" value="TreeGrafter"/>
</dbReference>
<dbReference type="GO" id="GO:0030295">
    <property type="term" value="F:protein kinase activator activity"/>
    <property type="evidence" value="ECO:0007669"/>
    <property type="project" value="TreeGrafter"/>
</dbReference>
<evidence type="ECO:0000313" key="16">
    <source>
        <dbReference type="Proteomes" id="UP000281564"/>
    </source>
</evidence>
<keyword evidence="8" id="KW-0067">ATP-binding</keyword>
<proteinExistence type="predicted"/>
<dbReference type="InterPro" id="IPR004358">
    <property type="entry name" value="Sig_transdc_His_kin-like_C"/>
</dbReference>
<keyword evidence="6" id="KW-0547">Nucleotide-binding</keyword>
<dbReference type="CDD" id="cd00075">
    <property type="entry name" value="HATPase"/>
    <property type="match status" value="1"/>
</dbReference>
<evidence type="ECO:0000259" key="14">
    <source>
        <dbReference type="PROSITE" id="PS50112"/>
    </source>
</evidence>
<dbReference type="InterPro" id="IPR036890">
    <property type="entry name" value="HATPase_C_sf"/>
</dbReference>
<keyword evidence="4" id="KW-0808">Transferase</keyword>
<evidence type="ECO:0000256" key="12">
    <source>
        <dbReference type="SAM" id="MobiDB-lite"/>
    </source>
</evidence>
<comment type="caution">
    <text evidence="15">The sequence shown here is derived from an EMBL/GenBank/DDBJ whole genome shotgun (WGS) entry which is preliminary data.</text>
</comment>
<dbReference type="SMART" id="SM00387">
    <property type="entry name" value="HATPase_c"/>
    <property type="match status" value="1"/>
</dbReference>
<keyword evidence="10" id="KW-0902">Two-component regulatory system</keyword>
<evidence type="ECO:0000256" key="3">
    <source>
        <dbReference type="ARBA" id="ARBA00012438"/>
    </source>
</evidence>
<dbReference type="NCBIfam" id="TIGR00229">
    <property type="entry name" value="sensory_box"/>
    <property type="match status" value="1"/>
</dbReference>
<dbReference type="GO" id="GO:0005524">
    <property type="term" value="F:ATP binding"/>
    <property type="evidence" value="ECO:0007669"/>
    <property type="project" value="UniProtKB-KW"/>
</dbReference>
<evidence type="ECO:0000256" key="11">
    <source>
        <dbReference type="ARBA" id="ARBA00023136"/>
    </source>
</evidence>
<dbReference type="Gene3D" id="3.30.565.10">
    <property type="entry name" value="Histidine kinase-like ATPase, C-terminal domain"/>
    <property type="match status" value="1"/>
</dbReference>
<dbReference type="Proteomes" id="UP000281564">
    <property type="component" value="Unassembled WGS sequence"/>
</dbReference>
<dbReference type="SUPFAM" id="SSF55874">
    <property type="entry name" value="ATPase domain of HSP90 chaperone/DNA topoisomerase II/histidine kinase"/>
    <property type="match status" value="1"/>
</dbReference>
<dbReference type="PANTHER" id="PTHR42878">
    <property type="entry name" value="TWO-COMPONENT HISTIDINE KINASE"/>
    <property type="match status" value="1"/>
</dbReference>
<evidence type="ECO:0000256" key="6">
    <source>
        <dbReference type="ARBA" id="ARBA00022741"/>
    </source>
</evidence>
<dbReference type="InterPro" id="IPR035965">
    <property type="entry name" value="PAS-like_dom_sf"/>
</dbReference>
<feature type="domain" description="PAS" evidence="14">
    <location>
        <begin position="94"/>
        <end position="136"/>
    </location>
</feature>
<evidence type="ECO:0000256" key="1">
    <source>
        <dbReference type="ARBA" id="ARBA00000085"/>
    </source>
</evidence>
<feature type="region of interest" description="Disordered" evidence="12">
    <location>
        <begin position="561"/>
        <end position="600"/>
    </location>
</feature>
<dbReference type="Pfam" id="PF02518">
    <property type="entry name" value="HATPase_c"/>
    <property type="match status" value="1"/>
</dbReference>
<keyword evidence="5" id="KW-0812">Transmembrane</keyword>
<dbReference type="CDD" id="cd00130">
    <property type="entry name" value="PAS"/>
    <property type="match status" value="1"/>
</dbReference>
<keyword evidence="7" id="KW-0418">Kinase</keyword>
<dbReference type="GO" id="GO:0000156">
    <property type="term" value="F:phosphorelay response regulator activity"/>
    <property type="evidence" value="ECO:0007669"/>
    <property type="project" value="TreeGrafter"/>
</dbReference>
<reference evidence="15 16" key="1">
    <citation type="submission" date="2018-06" db="EMBL/GenBank/DDBJ databases">
        <title>Halonotius sp. F13-13 a new haloarchaeeon isolated from a solar saltern from Isla Cristina, Huelva, Spain.</title>
        <authorList>
            <person name="Duran-Viseras A."/>
            <person name="Sanchez-Porro C."/>
            <person name="Ventosa A."/>
        </authorList>
    </citation>
    <scope>NUCLEOTIDE SEQUENCE [LARGE SCALE GENOMIC DNA]</scope>
    <source>
        <strain evidence="15 16">CECT 7525</strain>
    </source>
</reference>
<sequence length="600" mass="66223">MMTRADINIRPASSVSDSGDTDGGDNRYSVADLSSRNDRSSHTCDRVYYICSCGIRSQRQYPNYVSHTGRPLIDVCPISQRMWDGMSRSEEHADDELTTAVLSAIDAGVIVIDDEGAIQRANETVRDKLGLSEANIGVSASEALPLGEYLTQLSPGESLSETTLAPAPQPAEVDAEPAVRSHTDGVELIVPQGDIKRCFVVKATSLSTAAADRLLLFEEVSAQRRIESQFKTAMGYTSDTVVVVRSDGTVRYVSDPPETATKSPSEISVSKNLLKIVHPDDRSTLETALEIADETGDASIHHCRLETDNNGWRMFEVSIRENRSLPAVDGLIVTARDVTDRHQFEQRRQVMNRILRHDLRNDMNVVVGHADMLLQSDDDQVTTHAETIRQKALSLVNLGDKVRTIDQQLHGVDRQLRQINIAQIVREEISTIHDEYPSVIIRSRIDETTIIGNTLIRTAVRNVLDNSIVHNDNSCPEIEVEVDRRHETNRVQVEIRDNGPGIPEGERRAITNEAETPLEHISGLGLWLVKWIVDGMDGSLSISQNSPRGTVVTLSFPAADADKWDEIEEQRPADVADGIPFPSGSMGDTDPIGTTTRSEE</sequence>